<dbReference type="PROSITE" id="PS51257">
    <property type="entry name" value="PROKAR_LIPOPROTEIN"/>
    <property type="match status" value="1"/>
</dbReference>
<feature type="transmembrane region" description="Helical" evidence="7">
    <location>
        <begin position="6"/>
        <end position="35"/>
    </location>
</feature>
<sequence>MLSLRGPLFFFALFLSSLMGCVFMLAPVLPLMVIAPRMYRWITHRMLATWLTLPPALLELLLGVRVRVWGDWFEPNESSLILMNHRTRLDWMFLWSCLMRRSELTLLKICLKSALKSVPGFGWAMQVGCYLFLSRRWMVDRSHLSNILKFFCHIREPVQILLFPEGTDLTEHTRSRSDEFAEKHSLPKYEFVLHPRTTGFTFMLETLRQGGNLDALHDITVAYPQLIPQTEGHLLAGQFPEEIHFHLQRFPVASVPEDSAGLQIWLQDLWKQKEQRLQEFYCSRPPGFHPDMSQNRTQMGFQQAPDCQRVKSELEAEGRVWMLQAASLLYWSVFCFLSCLSLWLWTTVRFYFLLVAIFFLFQQPITGGVEMMEVACHRLWSREEKVEEKVE</sequence>
<evidence type="ECO:0000256" key="7">
    <source>
        <dbReference type="SAM" id="Phobius"/>
    </source>
</evidence>
<organism evidence="9 10">
    <name type="scientific">Danionella cerebrum</name>
    <dbReference type="NCBI Taxonomy" id="2873325"/>
    <lineage>
        <taxon>Eukaryota</taxon>
        <taxon>Metazoa</taxon>
        <taxon>Chordata</taxon>
        <taxon>Craniata</taxon>
        <taxon>Vertebrata</taxon>
        <taxon>Euteleostomi</taxon>
        <taxon>Actinopterygii</taxon>
        <taxon>Neopterygii</taxon>
        <taxon>Teleostei</taxon>
        <taxon>Ostariophysi</taxon>
        <taxon>Cypriniformes</taxon>
        <taxon>Danionidae</taxon>
        <taxon>Danioninae</taxon>
        <taxon>Danionella</taxon>
    </lineage>
</organism>
<dbReference type="PANTHER" id="PTHR10983:SF16">
    <property type="entry name" value="LYSOCARDIOLIPIN ACYLTRANSFERASE 1"/>
    <property type="match status" value="1"/>
</dbReference>
<dbReference type="OrthoDB" id="186786at2759"/>
<comment type="similarity">
    <text evidence="1">Belongs to the 1-acyl-sn-glycerol-3-phosphate acyltransferase family.</text>
</comment>
<dbReference type="Proteomes" id="UP000316079">
    <property type="component" value="Unassembled WGS sequence"/>
</dbReference>
<evidence type="ECO:0000256" key="4">
    <source>
        <dbReference type="ARBA" id="ARBA00023209"/>
    </source>
</evidence>
<dbReference type="EMBL" id="SRMA01024063">
    <property type="protein sequence ID" value="TRZ01629.1"/>
    <property type="molecule type" value="Genomic_DNA"/>
</dbReference>
<evidence type="ECO:0000256" key="3">
    <source>
        <dbReference type="ARBA" id="ARBA00022679"/>
    </source>
</evidence>
<dbReference type="PANTHER" id="PTHR10983">
    <property type="entry name" value="1-ACYLGLYCEROL-3-PHOSPHATE ACYLTRANSFERASE-RELATED"/>
    <property type="match status" value="1"/>
</dbReference>
<dbReference type="SUPFAM" id="SSF69593">
    <property type="entry name" value="Glycerol-3-phosphate (1)-acyltransferase"/>
    <property type="match status" value="1"/>
</dbReference>
<evidence type="ECO:0000313" key="9">
    <source>
        <dbReference type="EMBL" id="TRZ01629.1"/>
    </source>
</evidence>
<dbReference type="CDD" id="cd07990">
    <property type="entry name" value="LPLAT_LCLAT1-like"/>
    <property type="match status" value="1"/>
</dbReference>
<evidence type="ECO:0000256" key="2">
    <source>
        <dbReference type="ARBA" id="ARBA00022516"/>
    </source>
</evidence>
<reference evidence="9 10" key="1">
    <citation type="journal article" date="2019" name="Sci. Data">
        <title>Hybrid genome assembly and annotation of Danionella translucida.</title>
        <authorList>
            <person name="Kadobianskyi M."/>
            <person name="Schulze L."/>
            <person name="Schuelke M."/>
            <person name="Judkewitz B."/>
        </authorList>
    </citation>
    <scope>NUCLEOTIDE SEQUENCE [LARGE SCALE GENOMIC DNA]</scope>
    <source>
        <strain evidence="9 10">Bolton</strain>
    </source>
</reference>
<keyword evidence="3" id="KW-0808">Transferase</keyword>
<proteinExistence type="inferred from homology"/>
<dbReference type="GO" id="GO:0016746">
    <property type="term" value="F:acyltransferase activity"/>
    <property type="evidence" value="ECO:0007669"/>
    <property type="project" value="UniProtKB-KW"/>
</dbReference>
<evidence type="ECO:0000256" key="6">
    <source>
        <dbReference type="ARBA" id="ARBA00023315"/>
    </source>
</evidence>
<dbReference type="STRING" id="623744.A0A553RHG5"/>
<keyword evidence="7" id="KW-0812">Transmembrane</keyword>
<evidence type="ECO:0000259" key="8">
    <source>
        <dbReference type="SMART" id="SM00563"/>
    </source>
</evidence>
<accession>A0A553RHG5</accession>
<evidence type="ECO:0000313" key="10">
    <source>
        <dbReference type="Proteomes" id="UP000316079"/>
    </source>
</evidence>
<keyword evidence="5" id="KW-1208">Phospholipid metabolism</keyword>
<dbReference type="GO" id="GO:0036149">
    <property type="term" value="P:phosphatidylinositol acyl-chain remodeling"/>
    <property type="evidence" value="ECO:0007669"/>
    <property type="project" value="TreeGrafter"/>
</dbReference>
<dbReference type="InterPro" id="IPR002123">
    <property type="entry name" value="Plipid/glycerol_acylTrfase"/>
</dbReference>
<dbReference type="GO" id="GO:0008654">
    <property type="term" value="P:phospholipid biosynthetic process"/>
    <property type="evidence" value="ECO:0007669"/>
    <property type="project" value="UniProtKB-KW"/>
</dbReference>
<feature type="transmembrane region" description="Helical" evidence="7">
    <location>
        <begin position="328"/>
        <end position="345"/>
    </location>
</feature>
<keyword evidence="4" id="KW-0594">Phospholipid biosynthesis</keyword>
<comment type="caution">
    <text evidence="9">The sequence shown here is derived from an EMBL/GenBank/DDBJ whole genome shotgun (WGS) entry which is preliminary data.</text>
</comment>
<evidence type="ECO:0000256" key="1">
    <source>
        <dbReference type="ARBA" id="ARBA00008655"/>
    </source>
</evidence>
<dbReference type="Pfam" id="PF01553">
    <property type="entry name" value="Acyltransferase"/>
    <property type="match status" value="1"/>
</dbReference>
<dbReference type="AlphaFoldDB" id="A0A553RHG5"/>
<evidence type="ECO:0000256" key="5">
    <source>
        <dbReference type="ARBA" id="ARBA00023264"/>
    </source>
</evidence>
<dbReference type="Pfam" id="PF16076">
    <property type="entry name" value="Acyltransf_C"/>
    <property type="match status" value="1"/>
</dbReference>
<keyword evidence="7" id="KW-0472">Membrane</keyword>
<name>A0A553RHG5_9TELE</name>
<dbReference type="GO" id="GO:0005783">
    <property type="term" value="C:endoplasmic reticulum"/>
    <property type="evidence" value="ECO:0007669"/>
    <property type="project" value="TreeGrafter"/>
</dbReference>
<keyword evidence="2" id="KW-0444">Lipid biosynthesis</keyword>
<keyword evidence="10" id="KW-1185">Reference proteome</keyword>
<dbReference type="SMART" id="SM00563">
    <property type="entry name" value="PlsC"/>
    <property type="match status" value="1"/>
</dbReference>
<protein>
    <recommendedName>
        <fullName evidence="8">Phospholipid/glycerol acyltransferase domain-containing protein</fullName>
    </recommendedName>
</protein>
<feature type="transmembrane region" description="Helical" evidence="7">
    <location>
        <begin position="351"/>
        <end position="372"/>
    </location>
</feature>
<gene>
    <name evidence="9" type="ORF">DNTS_015961</name>
</gene>
<keyword evidence="4" id="KW-0443">Lipid metabolism</keyword>
<keyword evidence="6" id="KW-0012">Acyltransferase</keyword>
<feature type="domain" description="Phospholipid/glycerol acyltransferase" evidence="8">
    <location>
        <begin position="79"/>
        <end position="201"/>
    </location>
</feature>
<keyword evidence="7" id="KW-1133">Transmembrane helix</keyword>
<dbReference type="InterPro" id="IPR032098">
    <property type="entry name" value="Acyltransf_C"/>
</dbReference>